<dbReference type="Gene3D" id="1.10.10.10">
    <property type="entry name" value="Winged helix-like DNA-binding domain superfamily/Winged helix DNA-binding domain"/>
    <property type="match status" value="1"/>
</dbReference>
<dbReference type="Pfam" id="PF01035">
    <property type="entry name" value="DNA_binding_1"/>
    <property type="match status" value="1"/>
</dbReference>
<comment type="caution">
    <text evidence="13">The sequence shown here is derived from an EMBL/GenBank/DDBJ whole genome shotgun (WGS) entry which is preliminary data.</text>
</comment>
<dbReference type="NCBIfam" id="TIGR00589">
    <property type="entry name" value="ogt"/>
    <property type="match status" value="1"/>
</dbReference>
<reference evidence="13" key="1">
    <citation type="journal article" date="2014" name="PLoS Genet.">
        <title>Signature Gene Expression Reveals Novel Clues to the Molecular Mechanisms of Dimorphic Transition in Penicillium marneffei.</title>
        <authorList>
            <person name="Yang E."/>
            <person name="Wang G."/>
            <person name="Cai J."/>
            <person name="Woo P.C."/>
            <person name="Lau S.K."/>
            <person name="Yuen K.-Y."/>
            <person name="Chow W.-N."/>
            <person name="Lin X."/>
        </authorList>
    </citation>
    <scope>NUCLEOTIDE SEQUENCE [LARGE SCALE GENOMIC DNA]</scope>
    <source>
        <strain evidence="13">PM1</strain>
    </source>
</reference>
<organism evidence="13">
    <name type="scientific">Talaromyces marneffei PM1</name>
    <dbReference type="NCBI Taxonomy" id="1077442"/>
    <lineage>
        <taxon>Eukaryota</taxon>
        <taxon>Fungi</taxon>
        <taxon>Dikarya</taxon>
        <taxon>Ascomycota</taxon>
        <taxon>Pezizomycotina</taxon>
        <taxon>Eurotiomycetes</taxon>
        <taxon>Eurotiomycetidae</taxon>
        <taxon>Eurotiales</taxon>
        <taxon>Trichocomaceae</taxon>
        <taxon>Talaromyces</taxon>
        <taxon>Talaromyces sect. Talaromyces</taxon>
    </lineage>
</organism>
<evidence type="ECO:0000256" key="5">
    <source>
        <dbReference type="ARBA" id="ARBA00022603"/>
    </source>
</evidence>
<dbReference type="CDD" id="cd06445">
    <property type="entry name" value="ATase"/>
    <property type="match status" value="1"/>
</dbReference>
<dbReference type="InterPro" id="IPR014048">
    <property type="entry name" value="MethylDNA_cys_MeTrfase_DNA-bd"/>
</dbReference>
<dbReference type="GO" id="GO:0003908">
    <property type="term" value="F:methylated-DNA-[protein]-cysteine S-methyltransferase activity"/>
    <property type="evidence" value="ECO:0007669"/>
    <property type="project" value="UniProtKB-EC"/>
</dbReference>
<comment type="similarity">
    <text evidence="2">Belongs to the MGMT family.</text>
</comment>
<keyword evidence="5 13" id="KW-0489">Methyltransferase</keyword>
<dbReference type="AlphaFoldDB" id="A0A093W232"/>
<evidence type="ECO:0000256" key="6">
    <source>
        <dbReference type="ARBA" id="ARBA00022679"/>
    </source>
</evidence>
<evidence type="ECO:0000256" key="3">
    <source>
        <dbReference type="ARBA" id="ARBA00011918"/>
    </source>
</evidence>
<dbReference type="PANTHER" id="PTHR10815:SF13">
    <property type="entry name" value="METHYLATED-DNA--PROTEIN-CYSTEINE METHYLTRANSFERASE"/>
    <property type="match status" value="1"/>
</dbReference>
<evidence type="ECO:0000256" key="1">
    <source>
        <dbReference type="ARBA" id="ARBA00001286"/>
    </source>
</evidence>
<dbReference type="eggNOG" id="ENOG502QR5Q">
    <property type="taxonomic scope" value="Eukaryota"/>
</dbReference>
<dbReference type="EC" id="2.1.1.63" evidence="3"/>
<evidence type="ECO:0000259" key="12">
    <source>
        <dbReference type="Pfam" id="PF01035"/>
    </source>
</evidence>
<keyword evidence="6 13" id="KW-0808">Transferase</keyword>
<feature type="domain" description="Methylated-DNA-[protein]-cysteine S-methyltransferase DNA binding" evidence="12">
    <location>
        <begin position="54"/>
        <end position="139"/>
    </location>
</feature>
<evidence type="ECO:0000256" key="9">
    <source>
        <dbReference type="ARBA" id="ARBA00030795"/>
    </source>
</evidence>
<evidence type="ECO:0000256" key="2">
    <source>
        <dbReference type="ARBA" id="ARBA00008711"/>
    </source>
</evidence>
<evidence type="ECO:0000256" key="4">
    <source>
        <dbReference type="ARBA" id="ARBA00015377"/>
    </source>
</evidence>
<evidence type="ECO:0000256" key="7">
    <source>
        <dbReference type="ARBA" id="ARBA00022763"/>
    </source>
</evidence>
<sequence>MATAITSMATATPTLDLTRIQNKSTQIAGQNKLEEKSQLHKTLFRITSHPTLTPFRRRVYRILMSVPPGRWTTYSAISKHLNSGPRAIGNAMKNNPFAPAVPCHRVLATDRSLGGYKGEWVNGGEYSTEKMKLLLDEGVEFDGNGKAMGVCFVDFVDVQ</sequence>
<comment type="catalytic activity">
    <reaction evidence="1">
        <text>a 4-O-methyl-thymidine in DNA + L-cysteinyl-[protein] = a thymidine in DNA + S-methyl-L-cysteinyl-[protein]</text>
        <dbReference type="Rhea" id="RHEA:53428"/>
        <dbReference type="Rhea" id="RHEA-COMP:10131"/>
        <dbReference type="Rhea" id="RHEA-COMP:10132"/>
        <dbReference type="Rhea" id="RHEA-COMP:13555"/>
        <dbReference type="Rhea" id="RHEA-COMP:13556"/>
        <dbReference type="ChEBI" id="CHEBI:29950"/>
        <dbReference type="ChEBI" id="CHEBI:82612"/>
        <dbReference type="ChEBI" id="CHEBI:137386"/>
        <dbReference type="ChEBI" id="CHEBI:137387"/>
        <dbReference type="EC" id="2.1.1.63"/>
    </reaction>
</comment>
<gene>
    <name evidence="13" type="ORF">GQ26_0023080</name>
</gene>
<dbReference type="EMBL" id="JPOX01000002">
    <property type="protein sequence ID" value="KFX52921.1"/>
    <property type="molecule type" value="Genomic_DNA"/>
</dbReference>
<proteinExistence type="inferred from homology"/>
<dbReference type="PANTHER" id="PTHR10815">
    <property type="entry name" value="METHYLATED-DNA--PROTEIN-CYSTEINE METHYLTRANSFERASE"/>
    <property type="match status" value="1"/>
</dbReference>
<accession>A0A093W232</accession>
<dbReference type="HOGENOM" id="CLU_000445_52_3_1"/>
<keyword evidence="8" id="KW-0234">DNA repair</keyword>
<dbReference type="GO" id="GO:0006281">
    <property type="term" value="P:DNA repair"/>
    <property type="evidence" value="ECO:0007669"/>
    <property type="project" value="UniProtKB-KW"/>
</dbReference>
<evidence type="ECO:0000256" key="11">
    <source>
        <dbReference type="ARBA" id="ARBA00049348"/>
    </source>
</evidence>
<evidence type="ECO:0000256" key="10">
    <source>
        <dbReference type="ARBA" id="ARBA00031621"/>
    </source>
</evidence>
<dbReference type="GO" id="GO:0032259">
    <property type="term" value="P:methylation"/>
    <property type="evidence" value="ECO:0007669"/>
    <property type="project" value="UniProtKB-KW"/>
</dbReference>
<evidence type="ECO:0000256" key="8">
    <source>
        <dbReference type="ARBA" id="ARBA00023204"/>
    </source>
</evidence>
<name>A0A093W232_TALMA</name>
<dbReference type="InterPro" id="IPR036217">
    <property type="entry name" value="MethylDNA_cys_MeTrfase_DNAb"/>
</dbReference>
<dbReference type="InterPro" id="IPR001497">
    <property type="entry name" value="MethylDNA_cys_MeTrfase_AS"/>
</dbReference>
<protein>
    <recommendedName>
        <fullName evidence="4">Methylated-DNA--protein-cysteine methyltransferase</fullName>
        <ecNumber evidence="3">2.1.1.63</ecNumber>
    </recommendedName>
    <alternativeName>
        <fullName evidence="9">6-O-methylguanine-DNA methyltransferase</fullName>
    </alternativeName>
    <alternativeName>
        <fullName evidence="10">O-6-methylguanine-DNA-alkyltransferase</fullName>
    </alternativeName>
</protein>
<dbReference type="PROSITE" id="PS00374">
    <property type="entry name" value="MGMT"/>
    <property type="match status" value="1"/>
</dbReference>
<dbReference type="SUPFAM" id="SSF46767">
    <property type="entry name" value="Methylated DNA-protein cysteine methyltransferase, C-terminal domain"/>
    <property type="match status" value="1"/>
</dbReference>
<comment type="catalytic activity">
    <reaction evidence="11">
        <text>a 6-O-methyl-2'-deoxyguanosine in DNA + L-cysteinyl-[protein] = S-methyl-L-cysteinyl-[protein] + a 2'-deoxyguanosine in DNA</text>
        <dbReference type="Rhea" id="RHEA:24000"/>
        <dbReference type="Rhea" id="RHEA-COMP:10131"/>
        <dbReference type="Rhea" id="RHEA-COMP:10132"/>
        <dbReference type="Rhea" id="RHEA-COMP:11367"/>
        <dbReference type="Rhea" id="RHEA-COMP:11368"/>
        <dbReference type="ChEBI" id="CHEBI:29950"/>
        <dbReference type="ChEBI" id="CHEBI:82612"/>
        <dbReference type="ChEBI" id="CHEBI:85445"/>
        <dbReference type="ChEBI" id="CHEBI:85448"/>
        <dbReference type="EC" id="2.1.1.63"/>
    </reaction>
</comment>
<keyword evidence="7" id="KW-0227">DNA damage</keyword>
<dbReference type="InterPro" id="IPR036388">
    <property type="entry name" value="WH-like_DNA-bd_sf"/>
</dbReference>
<evidence type="ECO:0000313" key="13">
    <source>
        <dbReference type="EMBL" id="KFX52921.1"/>
    </source>
</evidence>